<dbReference type="Gene3D" id="3.60.21.10">
    <property type="match status" value="1"/>
</dbReference>
<accession>A0A2M7TAW8</accession>
<dbReference type="InterPro" id="IPR050535">
    <property type="entry name" value="DNA_Repair-Maintenance_Comp"/>
</dbReference>
<dbReference type="Pfam" id="PF00149">
    <property type="entry name" value="Metallophos"/>
    <property type="match status" value="1"/>
</dbReference>
<dbReference type="RefSeq" id="WP_286678354.1">
    <property type="nucleotide sequence ID" value="NZ_MNXI01000077.1"/>
</dbReference>
<dbReference type="InterPro" id="IPR041796">
    <property type="entry name" value="Mre11_N"/>
</dbReference>
<evidence type="ECO:0000313" key="4">
    <source>
        <dbReference type="Proteomes" id="UP000230956"/>
    </source>
</evidence>
<dbReference type="PANTHER" id="PTHR30337:SF7">
    <property type="entry name" value="PHOSPHOESTERASE"/>
    <property type="match status" value="1"/>
</dbReference>
<dbReference type="Proteomes" id="UP000230956">
    <property type="component" value="Unassembled WGS sequence"/>
</dbReference>
<dbReference type="SUPFAM" id="SSF56300">
    <property type="entry name" value="Metallo-dependent phosphatases"/>
    <property type="match status" value="1"/>
</dbReference>
<reference evidence="4" key="1">
    <citation type="submission" date="2017-09" db="EMBL/GenBank/DDBJ databases">
        <title>Depth-based differentiation of microbial function through sediment-hosted aquifers and enrichment of novel symbionts in the deep terrestrial subsurface.</title>
        <authorList>
            <person name="Probst A.J."/>
            <person name="Ladd B."/>
            <person name="Jarett J.K."/>
            <person name="Geller-Mcgrath D.E."/>
            <person name="Sieber C.M.K."/>
            <person name="Emerson J.B."/>
            <person name="Anantharaman K."/>
            <person name="Thomas B.C."/>
            <person name="Malmstrom R."/>
            <person name="Stieglmeier M."/>
            <person name="Klingl A."/>
            <person name="Woyke T."/>
            <person name="Ryan C.M."/>
            <person name="Banfield J.F."/>
        </authorList>
    </citation>
    <scope>NUCLEOTIDE SEQUENCE [LARGE SCALE GENOMIC DNA]</scope>
</reference>
<dbReference type="InterPro" id="IPR029052">
    <property type="entry name" value="Metallo-depent_PP-like"/>
</dbReference>
<organism evidence="3 4">
    <name type="scientific">Candidatus Aquicultor secundus</name>
    <dbReference type="NCBI Taxonomy" id="1973895"/>
    <lineage>
        <taxon>Bacteria</taxon>
        <taxon>Bacillati</taxon>
        <taxon>Actinomycetota</taxon>
        <taxon>Candidatus Aquicultoria</taxon>
        <taxon>Candidatus Aquicultorales</taxon>
        <taxon>Candidatus Aquicultoraceae</taxon>
        <taxon>Candidatus Aquicultor</taxon>
    </lineage>
</organism>
<dbReference type="InterPro" id="IPR014576">
    <property type="entry name" value="Pesterase_YhaO"/>
</dbReference>
<gene>
    <name evidence="3" type="ORF">COY37_00940</name>
</gene>
<dbReference type="PIRSF" id="PIRSF033091">
    <property type="entry name" value="Pesterase_YhaO"/>
    <property type="match status" value="1"/>
</dbReference>
<dbReference type="PANTHER" id="PTHR30337">
    <property type="entry name" value="COMPONENT OF ATP-DEPENDENT DSDNA EXONUCLEASE"/>
    <property type="match status" value="1"/>
</dbReference>
<dbReference type="GO" id="GO:0016787">
    <property type="term" value="F:hydrolase activity"/>
    <property type="evidence" value="ECO:0007669"/>
    <property type="project" value="UniProtKB-KW"/>
</dbReference>
<protein>
    <submittedName>
        <fullName evidence="3">Phosphoesterase</fullName>
    </submittedName>
</protein>
<dbReference type="CDD" id="cd00840">
    <property type="entry name" value="MPP_Mre11_N"/>
    <property type="match status" value="1"/>
</dbReference>
<sequence length="425" mass="47531">MKAFSFVHTADLHLDSPFKGISEVSEAIGSELTHATFKTFDRIIDLCIERQVSFLLVVGDVYDGADRSLRAQLRFLDGLKRLSDAGIDAYIVHGNHDPLNGWSANLNWPKNVHVYQGQVVGEISVEKDGEEIAQICGISFHKKEITDNLTSKFPQKADLNKDLFTIGMLHCNVGSNAGHEPYAPCSWKDLTLQNYDYWALGHVHTKDVRNNGKPLVIYPGNPQGLNPKEVGPRGCYLVDVDSSGNPSAEFIEVDSVRWFIEELPIGSLQTEHDLILEVNNCIEKIREESDGRPALCRIILTGRGPLYSSIARKGVLNDILEELRASEEGEKQFVWVESFVNDAGPEIDRESMLDREDFIGDLFKLFEETYQGDDKLADLREAIEPLFGSKAGRKLLEPLDDDRLIKLLKRAETVCLDNLMGGEAS</sequence>
<dbReference type="InterPro" id="IPR004843">
    <property type="entry name" value="Calcineurin-like_PHP"/>
</dbReference>
<keyword evidence="1" id="KW-0378">Hydrolase</keyword>
<proteinExistence type="predicted"/>
<evidence type="ECO:0000259" key="2">
    <source>
        <dbReference type="Pfam" id="PF00149"/>
    </source>
</evidence>
<dbReference type="EMBL" id="PFNG01000026">
    <property type="protein sequence ID" value="PIZ42147.1"/>
    <property type="molecule type" value="Genomic_DNA"/>
</dbReference>
<evidence type="ECO:0000256" key="1">
    <source>
        <dbReference type="ARBA" id="ARBA00022801"/>
    </source>
</evidence>
<comment type="caution">
    <text evidence="3">The sequence shown here is derived from an EMBL/GenBank/DDBJ whole genome shotgun (WGS) entry which is preliminary data.</text>
</comment>
<name>A0A2M7TAW8_9ACTN</name>
<dbReference type="AlphaFoldDB" id="A0A2M7TAW8"/>
<feature type="domain" description="Calcineurin-like phosphoesterase" evidence="2">
    <location>
        <begin position="5"/>
        <end position="205"/>
    </location>
</feature>
<evidence type="ECO:0000313" key="3">
    <source>
        <dbReference type="EMBL" id="PIZ42147.1"/>
    </source>
</evidence>